<protein>
    <submittedName>
        <fullName evidence="2">Uncharacterized protein</fullName>
    </submittedName>
</protein>
<accession>A0A0M3IWJ5</accession>
<organism evidence="1 2">
    <name type="scientific">Ascaris lumbricoides</name>
    <name type="common">Giant roundworm</name>
    <dbReference type="NCBI Taxonomy" id="6252"/>
    <lineage>
        <taxon>Eukaryota</taxon>
        <taxon>Metazoa</taxon>
        <taxon>Ecdysozoa</taxon>
        <taxon>Nematoda</taxon>
        <taxon>Chromadorea</taxon>
        <taxon>Rhabditida</taxon>
        <taxon>Spirurina</taxon>
        <taxon>Ascaridomorpha</taxon>
        <taxon>Ascaridoidea</taxon>
        <taxon>Ascarididae</taxon>
        <taxon>Ascaris</taxon>
    </lineage>
</organism>
<evidence type="ECO:0000313" key="1">
    <source>
        <dbReference type="Proteomes" id="UP000036681"/>
    </source>
</evidence>
<dbReference type="WBParaSite" id="ALUE_0002312301-mRNA-1">
    <property type="protein sequence ID" value="ALUE_0002312301-mRNA-1"/>
    <property type="gene ID" value="ALUE_0002312301"/>
</dbReference>
<sequence length="52" mass="5958">MSNVNDMEIGCPFSNSNSCKCSGFKPYPWRLTIFLHNFIECFCRIMFASGVN</sequence>
<keyword evidence="1" id="KW-1185">Reference proteome</keyword>
<dbReference type="Proteomes" id="UP000036681">
    <property type="component" value="Unplaced"/>
</dbReference>
<evidence type="ECO:0000313" key="2">
    <source>
        <dbReference type="WBParaSite" id="ALUE_0002312301-mRNA-1"/>
    </source>
</evidence>
<dbReference type="AlphaFoldDB" id="A0A0M3IWJ5"/>
<proteinExistence type="predicted"/>
<name>A0A0M3IWJ5_ASCLU</name>
<reference evidence="2" key="1">
    <citation type="submission" date="2017-02" db="UniProtKB">
        <authorList>
            <consortium name="WormBaseParasite"/>
        </authorList>
    </citation>
    <scope>IDENTIFICATION</scope>
</reference>